<comment type="caution">
    <text evidence="18">The sequence shown here is derived from an EMBL/GenBank/DDBJ whole genome shotgun (WGS) entry which is preliminary data.</text>
</comment>
<dbReference type="NCBIfam" id="TIGR02875">
    <property type="entry name" value="spore_0_A"/>
    <property type="match status" value="1"/>
</dbReference>
<protein>
    <recommendedName>
        <fullName evidence="2 14">Stage 0 sporulation protein A homolog</fullName>
    </recommendedName>
</protein>
<dbReference type="Gene3D" id="3.40.50.2300">
    <property type="match status" value="1"/>
</dbReference>
<dbReference type="PROSITE" id="PS50110">
    <property type="entry name" value="RESPONSE_REGULATORY"/>
    <property type="match status" value="1"/>
</dbReference>
<dbReference type="SMART" id="SM00448">
    <property type="entry name" value="REC"/>
    <property type="match status" value="1"/>
</dbReference>
<evidence type="ECO:0000256" key="5">
    <source>
        <dbReference type="ARBA" id="ARBA00022553"/>
    </source>
</evidence>
<organism evidence="18 19">
    <name type="scientific">[Clostridium] methylpentosum DSM 5476</name>
    <dbReference type="NCBI Taxonomy" id="537013"/>
    <lineage>
        <taxon>Bacteria</taxon>
        <taxon>Bacillati</taxon>
        <taxon>Bacillota</taxon>
        <taxon>Clostridia</taxon>
        <taxon>Eubacteriales</taxon>
        <taxon>Oscillospiraceae</taxon>
        <taxon>Oscillospiraceae incertae sedis</taxon>
    </lineage>
</organism>
<evidence type="ECO:0000313" key="18">
    <source>
        <dbReference type="EMBL" id="EEG31986.1"/>
    </source>
</evidence>
<keyword evidence="7 14" id="KW-0749">Sporulation</keyword>
<feature type="binding site" evidence="15">
    <location>
        <position position="11"/>
    </location>
    <ligand>
        <name>Ca(2+)</name>
        <dbReference type="ChEBI" id="CHEBI:29108"/>
    </ligand>
</feature>
<keyword evidence="14 15" id="KW-0479">Metal-binding</keyword>
<evidence type="ECO:0000256" key="14">
    <source>
        <dbReference type="PIRNR" id="PIRNR002937"/>
    </source>
</evidence>
<dbReference type="InterPro" id="IPR011006">
    <property type="entry name" value="CheY-like_superfamily"/>
</dbReference>
<keyword evidence="10 14" id="KW-0238">DNA-binding</keyword>
<dbReference type="InterPro" id="IPR016032">
    <property type="entry name" value="Sig_transdc_resp-reg_C-effctor"/>
</dbReference>
<reference evidence="18 19" key="1">
    <citation type="submission" date="2009-01" db="EMBL/GenBank/DDBJ databases">
        <authorList>
            <person name="Fulton L."/>
            <person name="Clifton S."/>
            <person name="Fulton B."/>
            <person name="Xu J."/>
            <person name="Minx P."/>
            <person name="Pepin K.H."/>
            <person name="Johnson M."/>
            <person name="Bhonagiri V."/>
            <person name="Nash W.E."/>
            <person name="Mardis E.R."/>
            <person name="Wilson R.K."/>
        </authorList>
    </citation>
    <scope>NUCLEOTIDE SEQUENCE [LARGE SCALE GENOMIC DNA]</scope>
    <source>
        <strain evidence="18 19">DSM 5476</strain>
    </source>
</reference>
<dbReference type="GO" id="GO:0000160">
    <property type="term" value="P:phosphorelay signal transduction system"/>
    <property type="evidence" value="ECO:0007669"/>
    <property type="project" value="UniProtKB-UniRule"/>
</dbReference>
<dbReference type="SUPFAM" id="SSF52172">
    <property type="entry name" value="CheY-like"/>
    <property type="match status" value="1"/>
</dbReference>
<evidence type="ECO:0000256" key="10">
    <source>
        <dbReference type="ARBA" id="ARBA00023125"/>
    </source>
</evidence>
<evidence type="ECO:0000256" key="1">
    <source>
        <dbReference type="ARBA" id="ARBA00004496"/>
    </source>
</evidence>
<accession>C0E983</accession>
<evidence type="ECO:0000256" key="9">
    <source>
        <dbReference type="ARBA" id="ARBA00023015"/>
    </source>
</evidence>
<keyword evidence="3 14" id="KW-0963">Cytoplasm</keyword>
<dbReference type="GO" id="GO:0051606">
    <property type="term" value="P:detection of stimulus"/>
    <property type="evidence" value="ECO:0007669"/>
    <property type="project" value="UniProtKB-UniRule"/>
</dbReference>
<dbReference type="eggNOG" id="COG2201">
    <property type="taxonomic scope" value="Bacteria"/>
</dbReference>
<comment type="cofactor">
    <cofactor evidence="14 15">
        <name>Ca(2+)</name>
        <dbReference type="ChEBI" id="CHEBI:29108"/>
    </cofactor>
    <text evidence="14 15">Binds 1 Ca(2+) ion per subunit.</text>
</comment>
<dbReference type="EMBL" id="ACEC01000018">
    <property type="protein sequence ID" value="EEG31986.1"/>
    <property type="molecule type" value="Genomic_DNA"/>
</dbReference>
<dbReference type="GO" id="GO:0005737">
    <property type="term" value="C:cytoplasm"/>
    <property type="evidence" value="ECO:0007669"/>
    <property type="project" value="UniProtKB-SubCell"/>
</dbReference>
<dbReference type="InterPro" id="IPR036388">
    <property type="entry name" value="WH-like_DNA-bd_sf"/>
</dbReference>
<dbReference type="InterPro" id="IPR050595">
    <property type="entry name" value="Bact_response_regulator"/>
</dbReference>
<dbReference type="InterPro" id="IPR012052">
    <property type="entry name" value="Spore_0_A"/>
</dbReference>
<keyword evidence="4 14" id="KW-0678">Repressor</keyword>
<feature type="modified residue" description="4-aspartylphosphate" evidence="16">
    <location>
        <position position="56"/>
    </location>
</feature>
<evidence type="ECO:0000256" key="16">
    <source>
        <dbReference type="PROSITE-ProRule" id="PRU00169"/>
    </source>
</evidence>
<dbReference type="PANTHER" id="PTHR44591">
    <property type="entry name" value="STRESS RESPONSE REGULATOR PROTEIN 1"/>
    <property type="match status" value="1"/>
</dbReference>
<keyword evidence="11 14" id="KW-0010">Activator</keyword>
<evidence type="ECO:0000256" key="12">
    <source>
        <dbReference type="ARBA" id="ARBA00023163"/>
    </source>
</evidence>
<keyword evidence="5 16" id="KW-0597">Phosphoprotein</keyword>
<comment type="subcellular location">
    <subcellularLocation>
        <location evidence="1 14">Cytoplasm</location>
    </subcellularLocation>
</comment>
<evidence type="ECO:0000256" key="7">
    <source>
        <dbReference type="ARBA" id="ARBA00022969"/>
    </source>
</evidence>
<evidence type="ECO:0000256" key="3">
    <source>
        <dbReference type="ARBA" id="ARBA00022490"/>
    </source>
</evidence>
<dbReference type="GO" id="GO:0003700">
    <property type="term" value="F:DNA-binding transcription factor activity"/>
    <property type="evidence" value="ECO:0007669"/>
    <property type="project" value="InterPro"/>
</dbReference>
<feature type="binding site" evidence="15">
    <location>
        <position position="56"/>
    </location>
    <ligand>
        <name>Ca(2+)</name>
        <dbReference type="ChEBI" id="CHEBI:29108"/>
    </ligand>
</feature>
<evidence type="ECO:0000256" key="4">
    <source>
        <dbReference type="ARBA" id="ARBA00022491"/>
    </source>
</evidence>
<sequence>MNRKIKVVIGDDSLEFGTSFGDILLDKGFDVSITPKDGVAVLDKIQSDRPDVVVIDTFMAKLDALGVMKSVTARDLPKPMFIVTTAYENDFLEKEIMSNGASYFALKPFDMNMMANIIEDFASHRDEVHNPHGGLLASPDNHITDIEVLVTNVIHQIGVPAHIKGYHYLREAIILCIGDSEMINSVTKLLYPTVAKRFDTTSSRVERAIRHAIEVAWDRGDVDTLNSYFGYTIHNGRGKPTNSEFIAMIADKLRLQLKTQELAK</sequence>
<proteinExistence type="predicted"/>
<dbReference type="InterPro" id="IPR001789">
    <property type="entry name" value="Sig_transdc_resp-reg_receiver"/>
</dbReference>
<evidence type="ECO:0000256" key="8">
    <source>
        <dbReference type="ARBA" id="ARBA00023012"/>
    </source>
</evidence>
<dbReference type="GO" id="GO:0005509">
    <property type="term" value="F:calcium ion binding"/>
    <property type="evidence" value="ECO:0007669"/>
    <property type="project" value="UniProtKB-UniRule"/>
</dbReference>
<evidence type="ECO:0000256" key="11">
    <source>
        <dbReference type="ARBA" id="ARBA00023159"/>
    </source>
</evidence>
<feature type="domain" description="Response regulatory" evidence="17">
    <location>
        <begin position="6"/>
        <end position="122"/>
    </location>
</feature>
<dbReference type="SUPFAM" id="SSF46894">
    <property type="entry name" value="C-terminal effector domain of the bipartite response regulators"/>
    <property type="match status" value="1"/>
</dbReference>
<dbReference type="PIRSF" id="PIRSF002937">
    <property type="entry name" value="Res_reg_Spo0A"/>
    <property type="match status" value="1"/>
</dbReference>
<evidence type="ECO:0000256" key="2">
    <source>
        <dbReference type="ARBA" id="ARBA00018672"/>
    </source>
</evidence>
<dbReference type="GO" id="GO:0003677">
    <property type="term" value="F:DNA binding"/>
    <property type="evidence" value="ECO:0007669"/>
    <property type="project" value="UniProtKB-KW"/>
</dbReference>
<dbReference type="HOGENOM" id="CLU_072509_0_0_9"/>
<keyword evidence="12 14" id="KW-0804">Transcription</keyword>
<evidence type="ECO:0000256" key="15">
    <source>
        <dbReference type="PIRSR" id="PIRSR002937-1"/>
    </source>
</evidence>
<dbReference type="PANTHER" id="PTHR44591:SF3">
    <property type="entry name" value="RESPONSE REGULATORY DOMAIN-CONTAINING PROTEIN"/>
    <property type="match status" value="1"/>
</dbReference>
<keyword evidence="19" id="KW-1185">Reference proteome</keyword>
<evidence type="ECO:0000256" key="13">
    <source>
        <dbReference type="ARBA" id="ARBA00024867"/>
    </source>
</evidence>
<evidence type="ECO:0000256" key="6">
    <source>
        <dbReference type="ARBA" id="ARBA00022837"/>
    </source>
</evidence>
<dbReference type="GO" id="GO:0042173">
    <property type="term" value="P:regulation of sporulation resulting in formation of a cellular spore"/>
    <property type="evidence" value="ECO:0007669"/>
    <property type="project" value="InterPro"/>
</dbReference>
<comment type="function">
    <text evidence="13 14">May play the central regulatory role in sporulation. It may be an element of the effector pathway responsible for the activation of sporulation genes in response to nutritional stress. Spo0A may act in concert with spo0H (a sigma factor) to control the expression of some genes that are critical to the sporulation process.</text>
</comment>
<dbReference type="AlphaFoldDB" id="C0E983"/>
<dbReference type="Proteomes" id="UP000003340">
    <property type="component" value="Unassembled WGS sequence"/>
</dbReference>
<dbReference type="STRING" id="537013.CLOSTMETH_00381"/>
<evidence type="ECO:0000259" key="17">
    <source>
        <dbReference type="PROSITE" id="PS50110"/>
    </source>
</evidence>
<reference evidence="18 19" key="2">
    <citation type="submission" date="2009-02" db="EMBL/GenBank/DDBJ databases">
        <title>Draft genome sequence of Clostridium methylpentosum (DSM 5476).</title>
        <authorList>
            <person name="Sudarsanam P."/>
            <person name="Ley R."/>
            <person name="Guruge J."/>
            <person name="Turnbaugh P.J."/>
            <person name="Mahowald M."/>
            <person name="Liep D."/>
            <person name="Gordon J."/>
        </authorList>
    </citation>
    <scope>NUCLEOTIDE SEQUENCE [LARGE SCALE GENOMIC DNA]</scope>
    <source>
        <strain evidence="18 19">DSM 5476</strain>
    </source>
</reference>
<keyword evidence="6 14" id="KW-0106">Calcium</keyword>
<dbReference type="Gene3D" id="1.10.10.10">
    <property type="entry name" value="Winged helix-like DNA-binding domain superfamily/Winged helix DNA-binding domain"/>
    <property type="match status" value="1"/>
</dbReference>
<evidence type="ECO:0000313" key="19">
    <source>
        <dbReference type="Proteomes" id="UP000003340"/>
    </source>
</evidence>
<keyword evidence="9 14" id="KW-0805">Transcription regulation</keyword>
<name>C0E983_9FIRM</name>
<dbReference type="Pfam" id="PF00072">
    <property type="entry name" value="Response_reg"/>
    <property type="match status" value="1"/>
</dbReference>
<gene>
    <name evidence="18" type="ORF">CLOSTMETH_00381</name>
</gene>
<dbReference type="Pfam" id="PF08769">
    <property type="entry name" value="Spo0A_C"/>
    <property type="match status" value="1"/>
</dbReference>
<dbReference type="InterPro" id="IPR014879">
    <property type="entry name" value="Spo0A_C"/>
</dbReference>
<feature type="binding site" evidence="15">
    <location>
        <position position="12"/>
    </location>
    <ligand>
        <name>Ca(2+)</name>
        <dbReference type="ChEBI" id="CHEBI:29108"/>
    </ligand>
</feature>
<dbReference type="GO" id="GO:0030435">
    <property type="term" value="P:sporulation resulting in formation of a cellular spore"/>
    <property type="evidence" value="ECO:0007669"/>
    <property type="project" value="UniProtKB-UniRule"/>
</dbReference>
<keyword evidence="8 14" id="KW-0902">Two-component regulatory system</keyword>